<reference evidence="2 3" key="1">
    <citation type="submission" date="2013-02" db="EMBL/GenBank/DDBJ databases">
        <title>The complete genome sequence of Corynebacterium callunae DSM 20147.</title>
        <authorList>
            <person name="Ruckert C."/>
            <person name="Albersmeier A."/>
            <person name="Kalinowski J."/>
        </authorList>
    </citation>
    <scope>NUCLEOTIDE SEQUENCE [LARGE SCALE GENOMIC DNA]</scope>
    <source>
        <strain evidence="2 3">DSM 20147</strain>
    </source>
</reference>
<dbReference type="KEGG" id="ccn:H924_04855"/>
<dbReference type="AlphaFoldDB" id="M1UTD4"/>
<accession>M1UTD4</accession>
<protein>
    <recommendedName>
        <fullName evidence="4">Methionine and alanine importer, small subunit</fullName>
    </recommendedName>
</protein>
<dbReference type="Pfam" id="PF16951">
    <property type="entry name" value="MaAIMP_sms"/>
    <property type="match status" value="1"/>
</dbReference>
<sequence length="57" mass="6425">MSTLAITMMVLFILIIWGGLVISTIALRRFPDESVGDFGTSPYATDEVLIDQEFHRH</sequence>
<dbReference type="Proteomes" id="UP000011760">
    <property type="component" value="Chromosome"/>
</dbReference>
<evidence type="ECO:0008006" key="4">
    <source>
        <dbReference type="Google" id="ProtNLM"/>
    </source>
</evidence>
<dbReference type="OrthoDB" id="6712920at2"/>
<evidence type="ECO:0000256" key="1">
    <source>
        <dbReference type="SAM" id="Phobius"/>
    </source>
</evidence>
<gene>
    <name evidence="2" type="ORF">H924_04855</name>
</gene>
<evidence type="ECO:0000313" key="3">
    <source>
        <dbReference type="Proteomes" id="UP000011760"/>
    </source>
</evidence>
<dbReference type="PATRIC" id="fig|1121353.3.peg.995"/>
<dbReference type="STRING" id="1121353.H924_04855"/>
<dbReference type="EMBL" id="CP004354">
    <property type="protein sequence ID" value="AGG66417.1"/>
    <property type="molecule type" value="Genomic_DNA"/>
</dbReference>
<keyword evidence="3" id="KW-1185">Reference proteome</keyword>
<proteinExistence type="predicted"/>
<dbReference type="HOGENOM" id="CLU_210189_0_0_11"/>
<dbReference type="RefSeq" id="WP_015650850.1">
    <property type="nucleotide sequence ID" value="NC_020506.1"/>
</dbReference>
<name>M1UTD4_9CORY</name>
<dbReference type="InterPro" id="IPR031596">
    <property type="entry name" value="MaAIMP_sms"/>
</dbReference>
<organism evidence="2 3">
    <name type="scientific">Corynebacterium callunae DSM 20147</name>
    <dbReference type="NCBI Taxonomy" id="1121353"/>
    <lineage>
        <taxon>Bacteria</taxon>
        <taxon>Bacillati</taxon>
        <taxon>Actinomycetota</taxon>
        <taxon>Actinomycetes</taxon>
        <taxon>Mycobacteriales</taxon>
        <taxon>Corynebacteriaceae</taxon>
        <taxon>Corynebacterium</taxon>
    </lineage>
</organism>
<feature type="transmembrane region" description="Helical" evidence="1">
    <location>
        <begin position="6"/>
        <end position="27"/>
    </location>
</feature>
<keyword evidence="1" id="KW-1133">Transmembrane helix</keyword>
<keyword evidence="1" id="KW-0812">Transmembrane</keyword>
<evidence type="ECO:0000313" key="2">
    <source>
        <dbReference type="EMBL" id="AGG66417.1"/>
    </source>
</evidence>
<dbReference type="NCBIfam" id="NF033494">
    <property type="entry name" value="NSS_import_MetS"/>
    <property type="match status" value="1"/>
</dbReference>
<keyword evidence="1" id="KW-0472">Membrane</keyword>
<dbReference type="eggNOG" id="ENOG5031BXE">
    <property type="taxonomic scope" value="Bacteria"/>
</dbReference>
<dbReference type="NCBIfam" id="NF033493">
    <property type="entry name" value="MetS_like_NSS"/>
    <property type="match status" value="1"/>
</dbReference>